<dbReference type="PRINTS" id="PR00175">
    <property type="entry name" value="NAALASMPORT"/>
</dbReference>
<evidence type="ECO:0000313" key="10">
    <source>
        <dbReference type="Proteomes" id="UP000182379"/>
    </source>
</evidence>
<dbReference type="GeneID" id="78333801"/>
<keyword evidence="7 8" id="KW-0472">Membrane</keyword>
<feature type="transmembrane region" description="Helical" evidence="8">
    <location>
        <begin position="343"/>
        <end position="367"/>
    </location>
</feature>
<reference evidence="9 10" key="1">
    <citation type="submission" date="2016-10" db="EMBL/GenBank/DDBJ databases">
        <authorList>
            <person name="Varghese N."/>
            <person name="Submissions S."/>
        </authorList>
    </citation>
    <scope>NUCLEOTIDE SEQUENCE [LARGE SCALE GENOMIC DNA]</scope>
    <source>
        <strain evidence="9 10">WCC6</strain>
    </source>
</reference>
<dbReference type="GO" id="GO:0005886">
    <property type="term" value="C:plasma membrane"/>
    <property type="evidence" value="ECO:0007669"/>
    <property type="project" value="UniProtKB-SubCell"/>
</dbReference>
<accession>A0A1H2VUR8</accession>
<dbReference type="EMBL" id="FNOP01000005">
    <property type="protein sequence ID" value="SDW72073.1"/>
    <property type="molecule type" value="Genomic_DNA"/>
</dbReference>
<comment type="caution">
    <text evidence="9">The sequence shown here is derived from an EMBL/GenBank/DDBJ whole genome shotgun (WGS) entry which is preliminary data.</text>
</comment>
<evidence type="ECO:0000256" key="3">
    <source>
        <dbReference type="ARBA" id="ARBA00022448"/>
    </source>
</evidence>
<evidence type="ECO:0000256" key="4">
    <source>
        <dbReference type="ARBA" id="ARBA00022475"/>
    </source>
</evidence>
<dbReference type="NCBIfam" id="TIGR00835">
    <property type="entry name" value="agcS"/>
    <property type="match status" value="1"/>
</dbReference>
<feature type="transmembrane region" description="Helical" evidence="8">
    <location>
        <begin position="300"/>
        <end position="323"/>
    </location>
</feature>
<feature type="transmembrane region" description="Helical" evidence="8">
    <location>
        <begin position="180"/>
        <end position="200"/>
    </location>
</feature>
<dbReference type="Pfam" id="PF01235">
    <property type="entry name" value="Na_Ala_symp"/>
    <property type="match status" value="1"/>
</dbReference>
<dbReference type="RefSeq" id="WP_012937450.1">
    <property type="nucleotide sequence ID" value="NZ_CALAKB010000006.1"/>
</dbReference>
<dbReference type="Gene3D" id="1.20.1740.10">
    <property type="entry name" value="Amino acid/polyamine transporter I"/>
    <property type="match status" value="1"/>
</dbReference>
<organism evidence="9 10">
    <name type="scientific">Acidaminococcus fermentans</name>
    <dbReference type="NCBI Taxonomy" id="905"/>
    <lineage>
        <taxon>Bacteria</taxon>
        <taxon>Bacillati</taxon>
        <taxon>Bacillota</taxon>
        <taxon>Negativicutes</taxon>
        <taxon>Acidaminococcales</taxon>
        <taxon>Acidaminococcaceae</taxon>
        <taxon>Acidaminococcus</taxon>
    </lineage>
</organism>
<keyword evidence="8" id="KW-0769">Symport</keyword>
<feature type="transmembrane region" description="Helical" evidence="8">
    <location>
        <begin position="388"/>
        <end position="407"/>
    </location>
</feature>
<dbReference type="PANTHER" id="PTHR30330:SF1">
    <property type="entry name" value="AMINO-ACID CARRIER PROTEIN ALST"/>
    <property type="match status" value="1"/>
</dbReference>
<feature type="transmembrane region" description="Helical" evidence="8">
    <location>
        <begin position="207"/>
        <end position="228"/>
    </location>
</feature>
<evidence type="ECO:0000256" key="7">
    <source>
        <dbReference type="ARBA" id="ARBA00023136"/>
    </source>
</evidence>
<keyword evidence="3 8" id="KW-0813">Transport</keyword>
<proteinExistence type="inferred from homology"/>
<name>A0A1H2VUR8_ACIFE</name>
<evidence type="ECO:0000256" key="8">
    <source>
        <dbReference type="RuleBase" id="RU363064"/>
    </source>
</evidence>
<evidence type="ECO:0000256" key="5">
    <source>
        <dbReference type="ARBA" id="ARBA00022692"/>
    </source>
</evidence>
<keyword evidence="5 8" id="KW-0812">Transmembrane</keyword>
<dbReference type="OMA" id="ITHACVF"/>
<evidence type="ECO:0000256" key="2">
    <source>
        <dbReference type="ARBA" id="ARBA00009261"/>
    </source>
</evidence>
<dbReference type="GO" id="GO:0005283">
    <property type="term" value="F:amino acid:sodium symporter activity"/>
    <property type="evidence" value="ECO:0007669"/>
    <property type="project" value="InterPro"/>
</dbReference>
<protein>
    <submittedName>
        <fullName evidence="9">Alanine or glycine:cation symporter, AGCS family</fullName>
    </submittedName>
</protein>
<comment type="subcellular location">
    <subcellularLocation>
        <location evidence="1 8">Cell membrane</location>
        <topology evidence="1 8">Multi-pass membrane protein</topology>
    </subcellularLocation>
</comment>
<sequence length="468" mass="50030">MMEFLDAVDSILYYPILLVVMGAAGLYFSIRMGFVQVRWLPEAIRLLMVKPQDGNGTSPFQALMVSTAACVGTGNIIGISTAICLGGPGAAFWMTVMAIIGAASSFTECTLAQIFKRRKEDGSAYGGPAYYIEDALHNKAMATAFVVFLLLTYSFGFNLLCSYNVQSTFSVYSFYHPDTTPAVIGAVMAVLVGICVMGGAKAIEKAAGILVPFMGVAYALVTLVVLVLNFQEVPRVFEAILADAFNFRAIFSGIAGSCLVMGIKRGLYSNEAGVGSAPNAAAAATTTHPVKQGLVQMLSVYIDTVILCNATAFMCLVSGVPGNADNAGALWVQTSLHKVLGDFGPLFITVSMLVFSFTTLIGNIYYCENGLAYLNHKRIPSRGFMKGFHLYAVLVVFLGAIIPMAAAWDLADIMMGGMTLINLTACVLLGGVVVHAYEDYKKQKTAGLDPQFKGTSIGLKPEELDFWK</sequence>
<dbReference type="InterPro" id="IPR001463">
    <property type="entry name" value="Na/Ala_symport"/>
</dbReference>
<keyword evidence="4 8" id="KW-1003">Cell membrane</keyword>
<feature type="transmembrane region" description="Helical" evidence="8">
    <location>
        <begin position="140"/>
        <end position="160"/>
    </location>
</feature>
<feature type="transmembrane region" description="Helical" evidence="8">
    <location>
        <begin position="240"/>
        <end position="263"/>
    </location>
</feature>
<evidence type="ECO:0000313" key="9">
    <source>
        <dbReference type="EMBL" id="SDW72073.1"/>
    </source>
</evidence>
<dbReference type="AlphaFoldDB" id="A0A1H2VUR8"/>
<comment type="similarity">
    <text evidence="2 8">Belongs to the alanine or glycine:cation symporter (AGCS) (TC 2.A.25) family.</text>
</comment>
<dbReference type="Proteomes" id="UP000182379">
    <property type="component" value="Unassembled WGS sequence"/>
</dbReference>
<feature type="transmembrane region" description="Helical" evidence="8">
    <location>
        <begin position="413"/>
        <end position="434"/>
    </location>
</feature>
<feature type="transmembrane region" description="Helical" evidence="8">
    <location>
        <begin position="12"/>
        <end position="30"/>
    </location>
</feature>
<dbReference type="PANTHER" id="PTHR30330">
    <property type="entry name" value="AGSS FAMILY TRANSPORTER, SODIUM-ALANINE"/>
    <property type="match status" value="1"/>
</dbReference>
<gene>
    <name evidence="9" type="ORF">SAMN05216495_1055</name>
</gene>
<evidence type="ECO:0000256" key="1">
    <source>
        <dbReference type="ARBA" id="ARBA00004651"/>
    </source>
</evidence>
<evidence type="ECO:0000256" key="6">
    <source>
        <dbReference type="ARBA" id="ARBA00022989"/>
    </source>
</evidence>
<keyword evidence="6 8" id="KW-1133">Transmembrane helix</keyword>